<feature type="region of interest" description="Disordered" evidence="1">
    <location>
        <begin position="383"/>
        <end position="412"/>
    </location>
</feature>
<feature type="region of interest" description="Disordered" evidence="1">
    <location>
        <begin position="303"/>
        <end position="333"/>
    </location>
</feature>
<keyword evidence="3" id="KW-1185">Reference proteome</keyword>
<dbReference type="AlphaFoldDB" id="A0A0C9Y6E9"/>
<organism evidence="2 3">
    <name type="scientific">Pisolithus microcarpus 441</name>
    <dbReference type="NCBI Taxonomy" id="765257"/>
    <lineage>
        <taxon>Eukaryota</taxon>
        <taxon>Fungi</taxon>
        <taxon>Dikarya</taxon>
        <taxon>Basidiomycota</taxon>
        <taxon>Agaricomycotina</taxon>
        <taxon>Agaricomycetes</taxon>
        <taxon>Agaricomycetidae</taxon>
        <taxon>Boletales</taxon>
        <taxon>Sclerodermatineae</taxon>
        <taxon>Pisolithaceae</taxon>
        <taxon>Pisolithus</taxon>
    </lineage>
</organism>
<name>A0A0C9Y6E9_9AGAM</name>
<feature type="compositionally biased region" description="Acidic residues" evidence="1">
    <location>
        <begin position="165"/>
        <end position="175"/>
    </location>
</feature>
<evidence type="ECO:0000313" key="3">
    <source>
        <dbReference type="Proteomes" id="UP000054018"/>
    </source>
</evidence>
<dbReference type="OrthoDB" id="2708995at2759"/>
<feature type="region of interest" description="Disordered" evidence="1">
    <location>
        <begin position="151"/>
        <end position="181"/>
    </location>
</feature>
<evidence type="ECO:0000313" key="2">
    <source>
        <dbReference type="EMBL" id="KIK20270.1"/>
    </source>
</evidence>
<dbReference type="EMBL" id="KN833768">
    <property type="protein sequence ID" value="KIK20270.1"/>
    <property type="molecule type" value="Genomic_DNA"/>
</dbReference>
<reference evidence="2 3" key="1">
    <citation type="submission" date="2014-04" db="EMBL/GenBank/DDBJ databases">
        <authorList>
            <consortium name="DOE Joint Genome Institute"/>
            <person name="Kuo A."/>
            <person name="Kohler A."/>
            <person name="Costa M.D."/>
            <person name="Nagy L.G."/>
            <person name="Floudas D."/>
            <person name="Copeland A."/>
            <person name="Barry K.W."/>
            <person name="Cichocki N."/>
            <person name="Veneault-Fourrey C."/>
            <person name="LaButti K."/>
            <person name="Lindquist E.A."/>
            <person name="Lipzen A."/>
            <person name="Lundell T."/>
            <person name="Morin E."/>
            <person name="Murat C."/>
            <person name="Sun H."/>
            <person name="Tunlid A."/>
            <person name="Henrissat B."/>
            <person name="Grigoriev I.V."/>
            <person name="Hibbett D.S."/>
            <person name="Martin F."/>
            <person name="Nordberg H.P."/>
            <person name="Cantor M.N."/>
            <person name="Hua S.X."/>
        </authorList>
    </citation>
    <scope>NUCLEOTIDE SEQUENCE [LARGE SCALE GENOMIC DNA]</scope>
    <source>
        <strain evidence="2 3">441</strain>
    </source>
</reference>
<sequence>MSQVDLQHIHARMQHSIPQDIPTSGPVYKPFHPYVKITPDALTRAEKCREIARCKAERHLGLLPTLPPSLPRASSHHKDASDTTAKPPLVIEDTAKEAHPLPTLPMKWFLSSPTGVLAGFFNRMTHGVLRENVAPNIASTNASLCERCRGDNSQVTGRKRGWEEGEKDSEDDDADGNNKTEDVHTLCPKYFRVRKHRKEVDSKWEQLISLEAGSGYTTDMDCDSDTMEGDSEYVQNSLGAESGKGSIPGTDNQVDVEGERANDDREVLRRIVSSTGREDGKGASFNTGIHTTDVWTTEQFDFAAGDSNGVGHDDDKEGEEERDSGSVDMHSDLNSNSCRVVSKEGRADGEEAPSNISICITDDQVTEQLDFALGDSTRVALVEGEEKKEEDSTSSNPHSDMDLNLDSTDNEDGGMSDVDMLGNTFQLTDLEISSVPEQAGGRCQAVSVCMEPLKSMPMGDVDDVVMVATFGLKHGRVEDAPGVKGKEKTPGPDPLAFSKPLECNFFMPSPFISKPDVSPPAFQCSQDF</sequence>
<accession>A0A0C9Y6E9</accession>
<dbReference type="Proteomes" id="UP000054018">
    <property type="component" value="Unassembled WGS sequence"/>
</dbReference>
<proteinExistence type="predicted"/>
<feature type="region of interest" description="Disordered" evidence="1">
    <location>
        <begin position="65"/>
        <end position="84"/>
    </location>
</feature>
<gene>
    <name evidence="2" type="ORF">PISMIDRAFT_13099</name>
</gene>
<protein>
    <submittedName>
        <fullName evidence="2">Uncharacterized protein</fullName>
    </submittedName>
</protein>
<evidence type="ECO:0000256" key="1">
    <source>
        <dbReference type="SAM" id="MobiDB-lite"/>
    </source>
</evidence>
<dbReference type="HOGENOM" id="CLU_038961_0_0_1"/>
<reference evidence="3" key="2">
    <citation type="submission" date="2015-01" db="EMBL/GenBank/DDBJ databases">
        <title>Evolutionary Origins and Diversification of the Mycorrhizal Mutualists.</title>
        <authorList>
            <consortium name="DOE Joint Genome Institute"/>
            <consortium name="Mycorrhizal Genomics Consortium"/>
            <person name="Kohler A."/>
            <person name="Kuo A."/>
            <person name="Nagy L.G."/>
            <person name="Floudas D."/>
            <person name="Copeland A."/>
            <person name="Barry K.W."/>
            <person name="Cichocki N."/>
            <person name="Veneault-Fourrey C."/>
            <person name="LaButti K."/>
            <person name="Lindquist E.A."/>
            <person name="Lipzen A."/>
            <person name="Lundell T."/>
            <person name="Morin E."/>
            <person name="Murat C."/>
            <person name="Riley R."/>
            <person name="Ohm R."/>
            <person name="Sun H."/>
            <person name="Tunlid A."/>
            <person name="Henrissat B."/>
            <person name="Grigoriev I.V."/>
            <person name="Hibbett D.S."/>
            <person name="Martin F."/>
        </authorList>
    </citation>
    <scope>NUCLEOTIDE SEQUENCE [LARGE SCALE GENOMIC DNA]</scope>
    <source>
        <strain evidence="3">441</strain>
    </source>
</reference>
<feature type="region of interest" description="Disordered" evidence="1">
    <location>
        <begin position="237"/>
        <end position="261"/>
    </location>
</feature>